<dbReference type="EC" id="3.1.4.46" evidence="2"/>
<sequence>MDNSTRSAASLLLTATGLALVTAAPATATGGDGTSHPQTAHPVFTAEKPWVIGHRGASGHRPEHTLEAYELAVRMGADFFEPDLVSTRDGVLVCRHENEISGTTDVADHPEFADRRTTKTIDGVELTGWFTEDFTLAELKTLRAVERIPAERPGNTRYDGQFEVATFAEVLELRERLSAETGREIGIIPEVKHPTYFDGLGLSMEEGLVEQLRAAHLDHADAPVHVQSFELQNLVDLNRSLGAEVPLVFLTASEGQPWDLESAGDPRTYADLMKPEGLNELARDIDAIGPERTLVVPEEDGVLGEPTSLVADAHAAGLAVTPYTFRAENAFLPESLRSSQDPAELGDMDTLVRAHLEAGVDGVFSDQPGLAVTTRDAWREEQGPIIDTGVAAPAQGLPSALPGLFAGAGALALGALLVRQGARRA</sequence>
<keyword evidence="3 8" id="KW-0732">Signal</keyword>
<feature type="domain" description="GP-PDE" evidence="9">
    <location>
        <begin position="49"/>
        <end position="375"/>
    </location>
</feature>
<dbReference type="PANTHER" id="PTHR43620:SF7">
    <property type="entry name" value="GLYCEROPHOSPHODIESTER PHOSPHODIESTERASE GDPD5-RELATED"/>
    <property type="match status" value="1"/>
</dbReference>
<keyword evidence="4" id="KW-0319">Glycerol metabolism</keyword>
<organism evidence="10 11">
    <name type="scientific">Kytococcus sedentarius (strain ATCC 14392 / DSM 20547 / JCM 11482 / CCUG 33030 / NBRC 15357 / NCTC 11040 / CCM 314 / 541)</name>
    <name type="common">Micrococcus sedentarius</name>
    <dbReference type="NCBI Taxonomy" id="478801"/>
    <lineage>
        <taxon>Bacteria</taxon>
        <taxon>Bacillati</taxon>
        <taxon>Actinomycetota</taxon>
        <taxon>Actinomycetes</taxon>
        <taxon>Micrococcales</taxon>
        <taxon>Kytococcaceae</taxon>
        <taxon>Kytococcus</taxon>
    </lineage>
</organism>
<dbReference type="Pfam" id="PF03009">
    <property type="entry name" value="GDPD"/>
    <property type="match status" value="1"/>
</dbReference>
<gene>
    <name evidence="10" type="ordered locus">Ksed_12050</name>
</gene>
<dbReference type="GO" id="GO:0042597">
    <property type="term" value="C:periplasmic space"/>
    <property type="evidence" value="ECO:0007669"/>
    <property type="project" value="TreeGrafter"/>
</dbReference>
<reference evidence="10 11" key="1">
    <citation type="journal article" date="2009" name="Stand. Genomic Sci.">
        <title>Complete genome sequence of Kytococcus sedentarius type strain (541).</title>
        <authorList>
            <person name="Sims D."/>
            <person name="Brettin T."/>
            <person name="Detter J.C."/>
            <person name="Han C."/>
            <person name="Lapidus A."/>
            <person name="Copeland A."/>
            <person name="Glavina Del Rio T."/>
            <person name="Nolan M."/>
            <person name="Chen F."/>
            <person name="Lucas S."/>
            <person name="Tice H."/>
            <person name="Cheng J.F."/>
            <person name="Bruce D."/>
            <person name="Goodwin L."/>
            <person name="Pitluck S."/>
            <person name="Ovchinnikova G."/>
            <person name="Pati A."/>
            <person name="Ivanova N."/>
            <person name="Mavrommatis K."/>
            <person name="Chen A."/>
            <person name="Palaniappan K."/>
            <person name="D'haeseleer P."/>
            <person name="Chain P."/>
            <person name="Bristow J."/>
            <person name="Eisen J.A."/>
            <person name="Markowitz V."/>
            <person name="Hugenholtz P."/>
            <person name="Schneider S."/>
            <person name="Goker M."/>
            <person name="Pukall R."/>
            <person name="Kyrpides N.C."/>
            <person name="Klenk H.P."/>
        </authorList>
    </citation>
    <scope>NUCLEOTIDE SEQUENCE [LARGE SCALE GENOMIC DNA]</scope>
    <source>
        <strain evidence="11">ATCC 14392 / DSM 20547 / JCM 11482 / CCUG 33030 / NBRC 15357 / NCTC 11040 / CCM 314 / 541</strain>
    </source>
</reference>
<dbReference type="InterPro" id="IPR030395">
    <property type="entry name" value="GP_PDE_dom"/>
</dbReference>
<dbReference type="Gene3D" id="3.20.20.190">
    <property type="entry name" value="Phosphatidylinositol (PI) phosphodiesterase"/>
    <property type="match status" value="1"/>
</dbReference>
<keyword evidence="11" id="KW-1185">Reference proteome</keyword>
<dbReference type="SUPFAM" id="SSF51695">
    <property type="entry name" value="PLC-like phosphodiesterases"/>
    <property type="match status" value="1"/>
</dbReference>
<feature type="signal peptide" evidence="8">
    <location>
        <begin position="1"/>
        <end position="28"/>
    </location>
</feature>
<evidence type="ECO:0000259" key="9">
    <source>
        <dbReference type="PROSITE" id="PS51704"/>
    </source>
</evidence>
<dbReference type="AlphaFoldDB" id="C7NH85"/>
<dbReference type="STRING" id="478801.Ksed_12050"/>
<dbReference type="Proteomes" id="UP000006666">
    <property type="component" value="Chromosome"/>
</dbReference>
<feature type="transmembrane region" description="Helical" evidence="7">
    <location>
        <begin position="400"/>
        <end position="418"/>
    </location>
</feature>
<evidence type="ECO:0000256" key="7">
    <source>
        <dbReference type="SAM" id="Phobius"/>
    </source>
</evidence>
<keyword evidence="5" id="KW-0378">Hydrolase</keyword>
<dbReference type="GO" id="GO:0008889">
    <property type="term" value="F:glycerophosphodiester phosphodiesterase activity"/>
    <property type="evidence" value="ECO:0007669"/>
    <property type="project" value="UniProtKB-EC"/>
</dbReference>
<dbReference type="KEGG" id="kse:Ksed_12050"/>
<evidence type="ECO:0000313" key="11">
    <source>
        <dbReference type="Proteomes" id="UP000006666"/>
    </source>
</evidence>
<evidence type="ECO:0000256" key="1">
    <source>
        <dbReference type="ARBA" id="ARBA00007277"/>
    </source>
</evidence>
<evidence type="ECO:0000256" key="5">
    <source>
        <dbReference type="ARBA" id="ARBA00022801"/>
    </source>
</evidence>
<dbReference type="eggNOG" id="COG0584">
    <property type="taxonomic scope" value="Bacteria"/>
</dbReference>
<keyword evidence="7" id="KW-1133">Transmembrane helix</keyword>
<comment type="catalytic activity">
    <reaction evidence="6">
        <text>a sn-glycero-3-phosphodiester + H2O = an alcohol + sn-glycerol 3-phosphate + H(+)</text>
        <dbReference type="Rhea" id="RHEA:12969"/>
        <dbReference type="ChEBI" id="CHEBI:15377"/>
        <dbReference type="ChEBI" id="CHEBI:15378"/>
        <dbReference type="ChEBI" id="CHEBI:30879"/>
        <dbReference type="ChEBI" id="CHEBI:57597"/>
        <dbReference type="ChEBI" id="CHEBI:83408"/>
        <dbReference type="EC" id="3.1.4.46"/>
    </reaction>
</comment>
<proteinExistence type="inferred from homology"/>
<dbReference type="RefSeq" id="WP_015779187.1">
    <property type="nucleotide sequence ID" value="NC_013169.1"/>
</dbReference>
<keyword evidence="7" id="KW-0812">Transmembrane</keyword>
<evidence type="ECO:0000256" key="8">
    <source>
        <dbReference type="SAM" id="SignalP"/>
    </source>
</evidence>
<dbReference type="GO" id="GO:0006629">
    <property type="term" value="P:lipid metabolic process"/>
    <property type="evidence" value="ECO:0007669"/>
    <property type="project" value="InterPro"/>
</dbReference>
<dbReference type="EMBL" id="CP001686">
    <property type="protein sequence ID" value="ACV06242.1"/>
    <property type="molecule type" value="Genomic_DNA"/>
</dbReference>
<name>C7NH85_KYTSD</name>
<keyword evidence="7" id="KW-0472">Membrane</keyword>
<evidence type="ECO:0000256" key="2">
    <source>
        <dbReference type="ARBA" id="ARBA00012247"/>
    </source>
</evidence>
<dbReference type="PROSITE" id="PS51704">
    <property type="entry name" value="GP_PDE"/>
    <property type="match status" value="1"/>
</dbReference>
<dbReference type="HOGENOM" id="CLU_030226_0_0_11"/>
<dbReference type="PANTHER" id="PTHR43620">
    <property type="entry name" value="GLYCEROPHOSPHORYL DIESTER PHOSPHODIESTERASE"/>
    <property type="match status" value="1"/>
</dbReference>
<dbReference type="GO" id="GO:0006071">
    <property type="term" value="P:glycerol metabolic process"/>
    <property type="evidence" value="ECO:0007669"/>
    <property type="project" value="UniProtKB-KW"/>
</dbReference>
<evidence type="ECO:0000313" key="10">
    <source>
        <dbReference type="EMBL" id="ACV06242.1"/>
    </source>
</evidence>
<feature type="chain" id="PRO_5002979275" description="glycerophosphodiester phosphodiesterase" evidence="8">
    <location>
        <begin position="29"/>
        <end position="425"/>
    </location>
</feature>
<protein>
    <recommendedName>
        <fullName evidence="2">glycerophosphodiester phosphodiesterase</fullName>
        <ecNumber evidence="2">3.1.4.46</ecNumber>
    </recommendedName>
</protein>
<dbReference type="CDD" id="cd08602">
    <property type="entry name" value="GDPD_ScGlpQ1_like"/>
    <property type="match status" value="1"/>
</dbReference>
<evidence type="ECO:0000256" key="3">
    <source>
        <dbReference type="ARBA" id="ARBA00022729"/>
    </source>
</evidence>
<dbReference type="InterPro" id="IPR017946">
    <property type="entry name" value="PLC-like_Pdiesterase_TIM-brl"/>
</dbReference>
<evidence type="ECO:0000256" key="4">
    <source>
        <dbReference type="ARBA" id="ARBA00022798"/>
    </source>
</evidence>
<comment type="similarity">
    <text evidence="1">Belongs to the glycerophosphoryl diester phosphodiesterase family.</text>
</comment>
<evidence type="ECO:0000256" key="6">
    <source>
        <dbReference type="ARBA" id="ARBA00047512"/>
    </source>
</evidence>
<accession>C7NH85</accession>